<dbReference type="Proteomes" id="UP000190961">
    <property type="component" value="Unassembled WGS sequence"/>
</dbReference>
<dbReference type="RefSeq" id="WP_143785822.1">
    <property type="nucleotide sequence ID" value="NZ_FUZU01000002.1"/>
</dbReference>
<reference evidence="1 2" key="1">
    <citation type="submission" date="2017-02" db="EMBL/GenBank/DDBJ databases">
        <authorList>
            <person name="Peterson S.W."/>
        </authorList>
    </citation>
    <scope>NUCLEOTIDE SEQUENCE [LARGE SCALE GENOMIC DNA]</scope>
    <source>
        <strain evidence="1 2">DSM 25262</strain>
    </source>
</reference>
<gene>
    <name evidence="1" type="ORF">SAMN05660236_3857</name>
</gene>
<keyword evidence="2" id="KW-1185">Reference proteome</keyword>
<organism evidence="1 2">
    <name type="scientific">Ohtaekwangia koreensis</name>
    <dbReference type="NCBI Taxonomy" id="688867"/>
    <lineage>
        <taxon>Bacteria</taxon>
        <taxon>Pseudomonadati</taxon>
        <taxon>Bacteroidota</taxon>
        <taxon>Cytophagia</taxon>
        <taxon>Cytophagales</taxon>
        <taxon>Fulvivirgaceae</taxon>
        <taxon>Ohtaekwangia</taxon>
    </lineage>
</organism>
<evidence type="ECO:0000313" key="2">
    <source>
        <dbReference type="Proteomes" id="UP000190961"/>
    </source>
</evidence>
<dbReference type="OrthoDB" id="9769064at2"/>
<accession>A0A1T5LSS6</accession>
<dbReference type="AlphaFoldDB" id="A0A1T5LSS6"/>
<protein>
    <submittedName>
        <fullName evidence="1">Uncharacterized protein</fullName>
    </submittedName>
</protein>
<name>A0A1T5LSS6_9BACT</name>
<evidence type="ECO:0000313" key="1">
    <source>
        <dbReference type="EMBL" id="SKC79022.1"/>
    </source>
</evidence>
<sequence length="165" mass="19346">MTEDYINGFLECVSRVKDILTPHVGGFNQFFSIDRNLNGDVLTNIKDFMTENKNYYKNSSDDNFFENTLNKISIIKIDNWEKNLQGLVQNWTCDKDLSGLHGKNGFLLSECLINSLLKEFFKKENVEVYKMLPDWGTWHWGDHMSEEYLFVTNRKIFILHLGESS</sequence>
<dbReference type="EMBL" id="FUZU01000002">
    <property type="protein sequence ID" value="SKC79022.1"/>
    <property type="molecule type" value="Genomic_DNA"/>
</dbReference>
<proteinExistence type="predicted"/>